<dbReference type="CDD" id="cd04725">
    <property type="entry name" value="OMP_decarboxylase_like"/>
    <property type="match status" value="1"/>
</dbReference>
<dbReference type="NCBIfam" id="TIGR02127">
    <property type="entry name" value="pyrF_sub2"/>
    <property type="match status" value="1"/>
</dbReference>
<evidence type="ECO:0000256" key="2">
    <source>
        <dbReference type="ARBA" id="ARBA00008847"/>
    </source>
</evidence>
<protein>
    <recommendedName>
        <fullName evidence="7">Orotidine-5'-phosphate decarboxylase</fullName>
        <ecNumber evidence="7">4.1.1.23</ecNumber>
    </recommendedName>
</protein>
<dbReference type="EMBL" id="CADCWM010000667">
    <property type="protein sequence ID" value="CAA9575165.1"/>
    <property type="molecule type" value="Genomic_DNA"/>
</dbReference>
<organism evidence="9">
    <name type="scientific">uncultured Thermomicrobiales bacterium</name>
    <dbReference type="NCBI Taxonomy" id="1645740"/>
    <lineage>
        <taxon>Bacteria</taxon>
        <taxon>Pseudomonadati</taxon>
        <taxon>Thermomicrobiota</taxon>
        <taxon>Thermomicrobia</taxon>
        <taxon>Thermomicrobiales</taxon>
        <taxon>environmental samples</taxon>
    </lineage>
</organism>
<sequence>MAGVMSFAERVRAAAERNDSLLCVGLDPDLARFPAALRERGAGDPAGAIVAFNRAIVEATADLVCAYKPNLGFYLAYGLAGLEALVRTRELIPREIPTILDAKVNDIGHTAAAYATGYLDQFGFDAVTANPYLGTDGLEPFWRRADRGVLIICRTSNPGAGALQDVQVTRDGATAAPLNEIVARRIAEWAERWGAPGAVGAVVGATAPRELAAVRAILPDAPILVPGVGTQGGP</sequence>
<accession>A0A6J4VFS3</accession>
<dbReference type="Gene3D" id="3.20.20.70">
    <property type="entry name" value="Aldolase class I"/>
    <property type="match status" value="1"/>
</dbReference>
<evidence type="ECO:0000259" key="8">
    <source>
        <dbReference type="SMART" id="SM00934"/>
    </source>
</evidence>
<reference evidence="9" key="1">
    <citation type="submission" date="2020-02" db="EMBL/GenBank/DDBJ databases">
        <authorList>
            <person name="Meier V. D."/>
        </authorList>
    </citation>
    <scope>NUCLEOTIDE SEQUENCE</scope>
    <source>
        <strain evidence="9">AVDCRST_MAG88</strain>
    </source>
</reference>
<comment type="similarity">
    <text evidence="2">Belongs to the OMP decarboxylase family. Type 2 subfamily.</text>
</comment>
<evidence type="ECO:0000256" key="3">
    <source>
        <dbReference type="ARBA" id="ARBA00022793"/>
    </source>
</evidence>
<dbReference type="InterPro" id="IPR001754">
    <property type="entry name" value="OMPdeCOase_dom"/>
</dbReference>
<evidence type="ECO:0000256" key="7">
    <source>
        <dbReference type="NCBIfam" id="TIGR02127"/>
    </source>
</evidence>
<dbReference type="GO" id="GO:0006207">
    <property type="term" value="P:'de novo' pyrimidine nucleobase biosynthetic process"/>
    <property type="evidence" value="ECO:0007669"/>
    <property type="project" value="InterPro"/>
</dbReference>
<dbReference type="PANTHER" id="PTHR43375">
    <property type="entry name" value="OROTIDINE 5'-PHOSPHATE DECARBOXYLASE"/>
    <property type="match status" value="1"/>
</dbReference>
<dbReference type="GO" id="GO:0044205">
    <property type="term" value="P:'de novo' UMP biosynthetic process"/>
    <property type="evidence" value="ECO:0007669"/>
    <property type="project" value="UniProtKB-UniPathway"/>
</dbReference>
<evidence type="ECO:0000256" key="6">
    <source>
        <dbReference type="ARBA" id="ARBA00049157"/>
    </source>
</evidence>
<dbReference type="InterPro" id="IPR011995">
    <property type="entry name" value="OMPdecase_type-2"/>
</dbReference>
<name>A0A6J4VFS3_9BACT</name>
<dbReference type="UniPathway" id="UPA00070">
    <property type="reaction ID" value="UER00120"/>
</dbReference>
<evidence type="ECO:0000313" key="9">
    <source>
        <dbReference type="EMBL" id="CAA9575165.1"/>
    </source>
</evidence>
<feature type="non-terminal residue" evidence="9">
    <location>
        <position position="234"/>
    </location>
</feature>
<dbReference type="SMART" id="SM00934">
    <property type="entry name" value="OMPdecase"/>
    <property type="match status" value="1"/>
</dbReference>
<evidence type="ECO:0000256" key="1">
    <source>
        <dbReference type="ARBA" id="ARBA00004861"/>
    </source>
</evidence>
<feature type="domain" description="Orotidine 5'-phosphate decarboxylase" evidence="8">
    <location>
        <begin position="21"/>
        <end position="233"/>
    </location>
</feature>
<dbReference type="InterPro" id="IPR011060">
    <property type="entry name" value="RibuloseP-bd_barrel"/>
</dbReference>
<dbReference type="PANTHER" id="PTHR43375:SF1">
    <property type="entry name" value="OROTIDINE 5'-PHOSPHATE DECARBOXYLASE"/>
    <property type="match status" value="1"/>
</dbReference>
<dbReference type="InterPro" id="IPR013785">
    <property type="entry name" value="Aldolase_TIM"/>
</dbReference>
<dbReference type="SUPFAM" id="SSF51366">
    <property type="entry name" value="Ribulose-phoshate binding barrel"/>
    <property type="match status" value="1"/>
</dbReference>
<comment type="catalytic activity">
    <reaction evidence="6">
        <text>orotidine 5'-phosphate + H(+) = UMP + CO2</text>
        <dbReference type="Rhea" id="RHEA:11596"/>
        <dbReference type="ChEBI" id="CHEBI:15378"/>
        <dbReference type="ChEBI" id="CHEBI:16526"/>
        <dbReference type="ChEBI" id="CHEBI:57538"/>
        <dbReference type="ChEBI" id="CHEBI:57865"/>
        <dbReference type="EC" id="4.1.1.23"/>
    </reaction>
</comment>
<keyword evidence="3" id="KW-0210">Decarboxylase</keyword>
<proteinExistence type="inferred from homology"/>
<gene>
    <name evidence="9" type="ORF">AVDCRST_MAG88-2747</name>
</gene>
<keyword evidence="5 9" id="KW-0456">Lyase</keyword>
<evidence type="ECO:0000256" key="5">
    <source>
        <dbReference type="ARBA" id="ARBA00023239"/>
    </source>
</evidence>
<dbReference type="GO" id="GO:0004590">
    <property type="term" value="F:orotidine-5'-phosphate decarboxylase activity"/>
    <property type="evidence" value="ECO:0007669"/>
    <property type="project" value="UniProtKB-UniRule"/>
</dbReference>
<dbReference type="AlphaFoldDB" id="A0A6J4VFS3"/>
<dbReference type="Pfam" id="PF00215">
    <property type="entry name" value="OMPdecase"/>
    <property type="match status" value="1"/>
</dbReference>
<dbReference type="EC" id="4.1.1.23" evidence="7"/>
<keyword evidence="4" id="KW-0665">Pyrimidine biosynthesis</keyword>
<comment type="pathway">
    <text evidence="1">Pyrimidine metabolism; UMP biosynthesis via de novo pathway; UMP from orotate: step 2/2.</text>
</comment>
<evidence type="ECO:0000256" key="4">
    <source>
        <dbReference type="ARBA" id="ARBA00022975"/>
    </source>
</evidence>